<evidence type="ECO:0000256" key="1">
    <source>
        <dbReference type="SAM" id="Phobius"/>
    </source>
</evidence>
<keyword evidence="1" id="KW-1133">Transmembrane helix</keyword>
<accession>A0A1R4ES47</accession>
<feature type="transmembrane region" description="Helical" evidence="1">
    <location>
        <begin position="106"/>
        <end position="126"/>
    </location>
</feature>
<organism evidence="2 3">
    <name type="scientific">Brevundimonas diminuta 3F5N</name>
    <dbReference type="NCBI Taxonomy" id="1255603"/>
    <lineage>
        <taxon>Bacteria</taxon>
        <taxon>Pseudomonadati</taxon>
        <taxon>Pseudomonadota</taxon>
        <taxon>Alphaproteobacteria</taxon>
        <taxon>Caulobacterales</taxon>
        <taxon>Caulobacteraceae</taxon>
        <taxon>Brevundimonas</taxon>
    </lineage>
</organism>
<keyword evidence="1" id="KW-0812">Transmembrane</keyword>
<reference evidence="2 3" key="1">
    <citation type="submission" date="2017-02" db="EMBL/GenBank/DDBJ databases">
        <authorList>
            <person name="Peterson S.W."/>
        </authorList>
    </citation>
    <scope>NUCLEOTIDE SEQUENCE [LARGE SCALE GENOMIC DNA]</scope>
    <source>
        <strain evidence="2 3">3F5N</strain>
    </source>
</reference>
<sequence length="223" mass="24406">MRSILLILVITPPSVFGLGAVCIGLLFAAEAVGRDLTFEQSLNGVLTVLMALVFLPLAHAGNYRWFWHIEKRRMAGDFMRGAAIPDAFSEPTEPPPVAPVSLGQRAFYVLLYLAAISLLLFVYLPLGHQAIIQEFIGRYSARRASAGSLAALLTAWLPLLGGMAVVMLLLEGDMKKIRADLLDPTETLRLQARVEWLGAFVTAFAMTSLFCFFIGSMIGRYLG</sequence>
<keyword evidence="1" id="KW-0472">Membrane</keyword>
<gene>
    <name evidence="2" type="ORF">FM111_00500</name>
</gene>
<feature type="transmembrane region" description="Helical" evidence="1">
    <location>
        <begin position="196"/>
        <end position="218"/>
    </location>
</feature>
<evidence type="ECO:0000313" key="2">
    <source>
        <dbReference type="EMBL" id="SJM46517.1"/>
    </source>
</evidence>
<evidence type="ECO:0000313" key="3">
    <source>
        <dbReference type="Proteomes" id="UP000195766"/>
    </source>
</evidence>
<dbReference type="Proteomes" id="UP000195766">
    <property type="component" value="Unassembled WGS sequence"/>
</dbReference>
<proteinExistence type="predicted"/>
<feature type="transmembrane region" description="Helical" evidence="1">
    <location>
        <begin position="44"/>
        <end position="66"/>
    </location>
</feature>
<protein>
    <submittedName>
        <fullName evidence="2">Uncharacterized protein</fullName>
    </submittedName>
</protein>
<name>A0A1R4ES47_BREDI</name>
<dbReference type="AlphaFoldDB" id="A0A1R4ES47"/>
<feature type="transmembrane region" description="Helical" evidence="1">
    <location>
        <begin position="146"/>
        <end position="170"/>
    </location>
</feature>
<dbReference type="EMBL" id="FUIE01000006">
    <property type="protein sequence ID" value="SJM46517.1"/>
    <property type="molecule type" value="Genomic_DNA"/>
</dbReference>